<evidence type="ECO:0000313" key="2">
    <source>
        <dbReference type="EMBL" id="KAH3860604.1"/>
    </source>
</evidence>
<evidence type="ECO:0000313" key="3">
    <source>
        <dbReference type="Proteomes" id="UP000828390"/>
    </source>
</evidence>
<keyword evidence="3" id="KW-1185">Reference proteome</keyword>
<feature type="compositionally biased region" description="Basic residues" evidence="1">
    <location>
        <begin position="36"/>
        <end position="54"/>
    </location>
</feature>
<name>A0A9D4LMU7_DREPO</name>
<feature type="region of interest" description="Disordered" evidence="1">
    <location>
        <begin position="1"/>
        <end position="59"/>
    </location>
</feature>
<gene>
    <name evidence="2" type="ORF">DPMN_023514</name>
</gene>
<reference evidence="2" key="2">
    <citation type="submission" date="2020-11" db="EMBL/GenBank/DDBJ databases">
        <authorList>
            <person name="McCartney M.A."/>
            <person name="Auch B."/>
            <person name="Kono T."/>
            <person name="Mallez S."/>
            <person name="Becker A."/>
            <person name="Gohl D.M."/>
            <person name="Silverstein K.A.T."/>
            <person name="Koren S."/>
            <person name="Bechman K.B."/>
            <person name="Herman A."/>
            <person name="Abrahante J.E."/>
            <person name="Garbe J."/>
        </authorList>
    </citation>
    <scope>NUCLEOTIDE SEQUENCE</scope>
    <source>
        <strain evidence="2">Duluth1</strain>
        <tissue evidence="2">Whole animal</tissue>
    </source>
</reference>
<dbReference type="AlphaFoldDB" id="A0A9D4LMU7"/>
<reference evidence="2" key="1">
    <citation type="journal article" date="2019" name="bioRxiv">
        <title>The Genome of the Zebra Mussel, Dreissena polymorpha: A Resource for Invasive Species Research.</title>
        <authorList>
            <person name="McCartney M.A."/>
            <person name="Auch B."/>
            <person name="Kono T."/>
            <person name="Mallez S."/>
            <person name="Zhang Y."/>
            <person name="Obille A."/>
            <person name="Becker A."/>
            <person name="Abrahante J.E."/>
            <person name="Garbe J."/>
            <person name="Badalamenti J.P."/>
            <person name="Herman A."/>
            <person name="Mangelson H."/>
            <person name="Liachko I."/>
            <person name="Sullivan S."/>
            <person name="Sone E.D."/>
            <person name="Koren S."/>
            <person name="Silverstein K.A.T."/>
            <person name="Beckman K.B."/>
            <person name="Gohl D.M."/>
        </authorList>
    </citation>
    <scope>NUCLEOTIDE SEQUENCE</scope>
    <source>
        <strain evidence="2">Duluth1</strain>
        <tissue evidence="2">Whole animal</tissue>
    </source>
</reference>
<organism evidence="2 3">
    <name type="scientific">Dreissena polymorpha</name>
    <name type="common">Zebra mussel</name>
    <name type="synonym">Mytilus polymorpha</name>
    <dbReference type="NCBI Taxonomy" id="45954"/>
    <lineage>
        <taxon>Eukaryota</taxon>
        <taxon>Metazoa</taxon>
        <taxon>Spiralia</taxon>
        <taxon>Lophotrochozoa</taxon>
        <taxon>Mollusca</taxon>
        <taxon>Bivalvia</taxon>
        <taxon>Autobranchia</taxon>
        <taxon>Heteroconchia</taxon>
        <taxon>Euheterodonta</taxon>
        <taxon>Imparidentia</taxon>
        <taxon>Neoheterodontei</taxon>
        <taxon>Myida</taxon>
        <taxon>Dreissenoidea</taxon>
        <taxon>Dreissenidae</taxon>
        <taxon>Dreissena</taxon>
    </lineage>
</organism>
<evidence type="ECO:0000256" key="1">
    <source>
        <dbReference type="SAM" id="MobiDB-lite"/>
    </source>
</evidence>
<dbReference type="PANTHER" id="PTHR10773">
    <property type="entry name" value="DNA-DIRECTED RNA POLYMERASES I, II, AND III SUBUNIT RPABC2"/>
    <property type="match status" value="1"/>
</dbReference>
<sequence>MLNVTDPTWEVERESLPATSNDESGHANMPFETTPHKRASYRSPPKKHSSRKKTWNPEKWKRNVRNLLKSEGKKYLSTTGRVVAPKKVHHHSCLNCRFKCSEKFTEEQREDIFNLYYSLGSYERQRQYICDMVEKAQQKGK</sequence>
<dbReference type="EMBL" id="JAIWYP010000002">
    <property type="protein sequence ID" value="KAH3860604.1"/>
    <property type="molecule type" value="Genomic_DNA"/>
</dbReference>
<proteinExistence type="predicted"/>
<protein>
    <submittedName>
        <fullName evidence="2">Uncharacterized protein</fullName>
    </submittedName>
</protein>
<accession>A0A9D4LMU7</accession>
<dbReference type="PANTHER" id="PTHR10773:SF19">
    <property type="match status" value="1"/>
</dbReference>
<comment type="caution">
    <text evidence="2">The sequence shown here is derived from an EMBL/GenBank/DDBJ whole genome shotgun (WGS) entry which is preliminary data.</text>
</comment>
<dbReference type="Proteomes" id="UP000828390">
    <property type="component" value="Unassembled WGS sequence"/>
</dbReference>